<sequence length="123" mass="13512">MTGPGGGYGLEPDEIPKLKKLLEGASDDLGMNDFRQRATLEGFLTVEEVAAYGNVEETVEEKVRKLSEFCNDKYPGVVDAMDTFIARAHVTIIGTAEGVAKAGEKYQATEDDVTKWMEDHEPK</sequence>
<organism evidence="1 2">
    <name type="scientific">Amycolatopsis jiangsuensis</name>
    <dbReference type="NCBI Taxonomy" id="1181879"/>
    <lineage>
        <taxon>Bacteria</taxon>
        <taxon>Bacillati</taxon>
        <taxon>Actinomycetota</taxon>
        <taxon>Actinomycetes</taxon>
        <taxon>Pseudonocardiales</taxon>
        <taxon>Pseudonocardiaceae</taxon>
        <taxon>Amycolatopsis</taxon>
    </lineage>
</organism>
<name>A0A840ISS3_9PSEU</name>
<dbReference type="RefSeq" id="WP_184778869.1">
    <property type="nucleotide sequence ID" value="NZ_JACHMG010000001.1"/>
</dbReference>
<gene>
    <name evidence="1" type="ORF">BJY18_001529</name>
</gene>
<protein>
    <submittedName>
        <fullName evidence="1">Uncharacterized protein</fullName>
    </submittedName>
</protein>
<dbReference type="AlphaFoldDB" id="A0A840ISS3"/>
<reference evidence="1 2" key="1">
    <citation type="submission" date="2020-08" db="EMBL/GenBank/DDBJ databases">
        <title>Sequencing the genomes of 1000 actinobacteria strains.</title>
        <authorList>
            <person name="Klenk H.-P."/>
        </authorList>
    </citation>
    <scope>NUCLEOTIDE SEQUENCE [LARGE SCALE GENOMIC DNA]</scope>
    <source>
        <strain evidence="1 2">DSM 45859</strain>
    </source>
</reference>
<proteinExistence type="predicted"/>
<evidence type="ECO:0000313" key="2">
    <source>
        <dbReference type="Proteomes" id="UP000581769"/>
    </source>
</evidence>
<dbReference type="EMBL" id="JACHMG010000001">
    <property type="protein sequence ID" value="MBB4684044.1"/>
    <property type="molecule type" value="Genomic_DNA"/>
</dbReference>
<evidence type="ECO:0000313" key="1">
    <source>
        <dbReference type="EMBL" id="MBB4684044.1"/>
    </source>
</evidence>
<comment type="caution">
    <text evidence="1">The sequence shown here is derived from an EMBL/GenBank/DDBJ whole genome shotgun (WGS) entry which is preliminary data.</text>
</comment>
<accession>A0A840ISS3</accession>
<dbReference type="Proteomes" id="UP000581769">
    <property type="component" value="Unassembled WGS sequence"/>
</dbReference>
<keyword evidence="2" id="KW-1185">Reference proteome</keyword>